<evidence type="ECO:0000313" key="2">
    <source>
        <dbReference type="Proteomes" id="UP001549162"/>
    </source>
</evidence>
<accession>A0ABV2JAN1</accession>
<evidence type="ECO:0000313" key="1">
    <source>
        <dbReference type="EMBL" id="MET3617863.1"/>
    </source>
</evidence>
<organism evidence="1 2">
    <name type="scientific">Peptoniphilus olsenii</name>
    <dbReference type="NCBI Taxonomy" id="411570"/>
    <lineage>
        <taxon>Bacteria</taxon>
        <taxon>Bacillati</taxon>
        <taxon>Bacillota</taxon>
        <taxon>Tissierellia</taxon>
        <taxon>Tissierellales</taxon>
        <taxon>Peptoniphilaceae</taxon>
        <taxon>Peptoniphilus</taxon>
    </lineage>
</organism>
<proteinExistence type="predicted"/>
<gene>
    <name evidence="1" type="ORF">ABID14_001498</name>
</gene>
<comment type="caution">
    <text evidence="1">The sequence shown here is derived from an EMBL/GenBank/DDBJ whole genome shotgun (WGS) entry which is preliminary data.</text>
</comment>
<dbReference type="Proteomes" id="UP001549162">
    <property type="component" value="Unassembled WGS sequence"/>
</dbReference>
<sequence>MNRMNQDLTSEIISKILDIAAFMKAEDYIKMPEKVNIEVFVSLSDKERDIYETLKKFW</sequence>
<protein>
    <submittedName>
        <fullName evidence="1">Uncharacterized protein</fullName>
    </submittedName>
</protein>
<name>A0ABV2JAN1_9FIRM</name>
<reference evidence="1 2" key="1">
    <citation type="submission" date="2024-06" db="EMBL/GenBank/DDBJ databases">
        <title>Genomic Encyclopedia of Type Strains, Phase IV (KMG-IV): sequencing the most valuable type-strain genomes for metagenomic binning, comparative biology and taxonomic classification.</title>
        <authorList>
            <person name="Goeker M."/>
        </authorList>
    </citation>
    <scope>NUCLEOTIDE SEQUENCE [LARGE SCALE GENOMIC DNA]</scope>
    <source>
        <strain evidence="1 2">DSM 21460</strain>
    </source>
</reference>
<dbReference type="EMBL" id="JBEPMA010000009">
    <property type="protein sequence ID" value="MET3617863.1"/>
    <property type="molecule type" value="Genomic_DNA"/>
</dbReference>
<dbReference type="RefSeq" id="WP_354368690.1">
    <property type="nucleotide sequence ID" value="NZ_JBEPMA010000009.1"/>
</dbReference>
<keyword evidence="2" id="KW-1185">Reference proteome</keyword>